<name>A0A5C5XJJ3_9PLAN</name>
<dbReference type="Proteomes" id="UP000316095">
    <property type="component" value="Unassembled WGS sequence"/>
</dbReference>
<dbReference type="PROSITE" id="PS51257">
    <property type="entry name" value="PROKAR_LIPOPROTEIN"/>
    <property type="match status" value="1"/>
</dbReference>
<comment type="caution">
    <text evidence="1">The sequence shown here is derived from an EMBL/GenBank/DDBJ whole genome shotgun (WGS) entry which is preliminary data.</text>
</comment>
<dbReference type="EMBL" id="SJPG01000001">
    <property type="protein sequence ID" value="TWT62541.1"/>
    <property type="molecule type" value="Genomic_DNA"/>
</dbReference>
<accession>A0A5C5XJJ3</accession>
<reference evidence="1 2" key="1">
    <citation type="submission" date="2019-02" db="EMBL/GenBank/DDBJ databases">
        <title>Deep-cultivation of Planctomycetes and their phenomic and genomic characterization uncovers novel biology.</title>
        <authorList>
            <person name="Wiegand S."/>
            <person name="Jogler M."/>
            <person name="Boedeker C."/>
            <person name="Pinto D."/>
            <person name="Vollmers J."/>
            <person name="Rivas-Marin E."/>
            <person name="Kohn T."/>
            <person name="Peeters S.H."/>
            <person name="Heuer A."/>
            <person name="Rast P."/>
            <person name="Oberbeckmann S."/>
            <person name="Bunk B."/>
            <person name="Jeske O."/>
            <person name="Meyerdierks A."/>
            <person name="Storesund J.E."/>
            <person name="Kallscheuer N."/>
            <person name="Luecker S."/>
            <person name="Lage O.M."/>
            <person name="Pohl T."/>
            <person name="Merkel B.J."/>
            <person name="Hornburger P."/>
            <person name="Mueller R.-W."/>
            <person name="Bruemmer F."/>
            <person name="Labrenz M."/>
            <person name="Spormann A.M."/>
            <person name="Op Den Camp H."/>
            <person name="Overmann J."/>
            <person name="Amann R."/>
            <person name="Jetten M.S.M."/>
            <person name="Mascher T."/>
            <person name="Medema M.H."/>
            <person name="Devos D.P."/>
            <person name="Kaster A.-K."/>
            <person name="Ovreas L."/>
            <person name="Rohde M."/>
            <person name="Galperin M.Y."/>
            <person name="Jogler C."/>
        </authorList>
    </citation>
    <scope>NUCLEOTIDE SEQUENCE [LARGE SCALE GENOMIC DNA]</scope>
    <source>
        <strain evidence="1 2">Pan54</strain>
    </source>
</reference>
<protein>
    <recommendedName>
        <fullName evidence="3">DUF5666 domain-containing protein</fullName>
    </recommendedName>
</protein>
<dbReference type="AlphaFoldDB" id="A0A5C5XJJ3"/>
<evidence type="ECO:0000313" key="1">
    <source>
        <dbReference type="EMBL" id="TWT62541.1"/>
    </source>
</evidence>
<organism evidence="1 2">
    <name type="scientific">Rubinisphaera italica</name>
    <dbReference type="NCBI Taxonomy" id="2527969"/>
    <lineage>
        <taxon>Bacteria</taxon>
        <taxon>Pseudomonadati</taxon>
        <taxon>Planctomycetota</taxon>
        <taxon>Planctomycetia</taxon>
        <taxon>Planctomycetales</taxon>
        <taxon>Planctomycetaceae</taxon>
        <taxon>Rubinisphaera</taxon>
    </lineage>
</organism>
<evidence type="ECO:0008006" key="3">
    <source>
        <dbReference type="Google" id="ProtNLM"/>
    </source>
</evidence>
<gene>
    <name evidence="1" type="ORF">Pan54_32830</name>
</gene>
<evidence type="ECO:0000313" key="2">
    <source>
        <dbReference type="Proteomes" id="UP000316095"/>
    </source>
</evidence>
<dbReference type="RefSeq" id="WP_146504386.1">
    <property type="nucleotide sequence ID" value="NZ_SJPG01000001.1"/>
</dbReference>
<sequence length="163" mass="17250">MLKRTTEIILSIGIAATVTGCQPVVNEATAPEGEAGSAIQGKTADRLEAIDNQKEMDELPEATAQQETFEGTIVEISPTAIKVDYGEGKAEEFAVDAGVLVYKTNTEEPSQIVDLKPGDQVKLITENDATKQDGVIIVVKEIQLISAPKAETTTPPAEPSTSP</sequence>
<keyword evidence="2" id="KW-1185">Reference proteome</keyword>
<proteinExistence type="predicted"/>